<sequence>MRKRRKTAEILLSRPVARPKAQSQGGPLYPQMMPARRGLTLAQYWEGIAEKAKKRKATRSPRPRLLDPVTKQAQEPQEFGASASEKFALAARYLVKMS</sequence>
<keyword evidence="3" id="KW-1185">Reference proteome</keyword>
<dbReference type="Proteomes" id="UP001499852">
    <property type="component" value="Unassembled WGS sequence"/>
</dbReference>
<proteinExistence type="predicted"/>
<comment type="caution">
    <text evidence="2">The sequence shown here is derived from an EMBL/GenBank/DDBJ whole genome shotgun (WGS) entry which is preliminary data.</text>
</comment>
<name>A0ABP9PKW5_9BACT</name>
<evidence type="ECO:0000313" key="2">
    <source>
        <dbReference type="EMBL" id="GAA5148354.1"/>
    </source>
</evidence>
<evidence type="ECO:0000313" key="3">
    <source>
        <dbReference type="Proteomes" id="UP001499852"/>
    </source>
</evidence>
<accession>A0ABP9PKW5</accession>
<reference evidence="3" key="1">
    <citation type="journal article" date="2019" name="Int. J. Syst. Evol. Microbiol.">
        <title>The Global Catalogue of Microorganisms (GCM) 10K type strain sequencing project: providing services to taxonomists for standard genome sequencing and annotation.</title>
        <authorList>
            <consortium name="The Broad Institute Genomics Platform"/>
            <consortium name="The Broad Institute Genome Sequencing Center for Infectious Disease"/>
            <person name="Wu L."/>
            <person name="Ma J."/>
        </authorList>
    </citation>
    <scope>NUCLEOTIDE SEQUENCE [LARGE SCALE GENOMIC DNA]</scope>
    <source>
        <strain evidence="3">JCM 18053</strain>
    </source>
</reference>
<evidence type="ECO:0000256" key="1">
    <source>
        <dbReference type="SAM" id="MobiDB-lite"/>
    </source>
</evidence>
<organism evidence="2 3">
    <name type="scientific">Prosthecobacter algae</name>
    <dbReference type="NCBI Taxonomy" id="1144682"/>
    <lineage>
        <taxon>Bacteria</taxon>
        <taxon>Pseudomonadati</taxon>
        <taxon>Verrucomicrobiota</taxon>
        <taxon>Verrucomicrobiia</taxon>
        <taxon>Verrucomicrobiales</taxon>
        <taxon>Verrucomicrobiaceae</taxon>
        <taxon>Prosthecobacter</taxon>
    </lineage>
</organism>
<protein>
    <submittedName>
        <fullName evidence="2">Uncharacterized protein</fullName>
    </submittedName>
</protein>
<feature type="region of interest" description="Disordered" evidence="1">
    <location>
        <begin position="52"/>
        <end position="80"/>
    </location>
</feature>
<gene>
    <name evidence="2" type="ORF">GCM10023213_44470</name>
</gene>
<dbReference type="EMBL" id="BAABIA010000011">
    <property type="protein sequence ID" value="GAA5148354.1"/>
    <property type="molecule type" value="Genomic_DNA"/>
</dbReference>
<feature type="compositionally biased region" description="Basic residues" evidence="1">
    <location>
        <begin position="52"/>
        <end position="62"/>
    </location>
</feature>